<organism evidence="8 9">
    <name type="scientific">Limulus polyphemus</name>
    <name type="common">Atlantic horseshoe crab</name>
    <dbReference type="NCBI Taxonomy" id="6850"/>
    <lineage>
        <taxon>Eukaryota</taxon>
        <taxon>Metazoa</taxon>
        <taxon>Ecdysozoa</taxon>
        <taxon>Arthropoda</taxon>
        <taxon>Chelicerata</taxon>
        <taxon>Merostomata</taxon>
        <taxon>Xiphosura</taxon>
        <taxon>Limulidae</taxon>
        <taxon>Limulus</taxon>
    </lineage>
</organism>
<dbReference type="InterPro" id="IPR001759">
    <property type="entry name" value="PTX_dom"/>
</dbReference>
<dbReference type="Pfam" id="PF00354">
    <property type="entry name" value="Pentaxin"/>
    <property type="match status" value="1"/>
</dbReference>
<reference evidence="9" key="1">
    <citation type="submission" date="2025-08" db="UniProtKB">
        <authorList>
            <consortium name="RefSeq"/>
        </authorList>
    </citation>
    <scope>IDENTIFICATION</scope>
    <source>
        <tissue evidence="9">Muscle</tissue>
    </source>
</reference>
<feature type="domain" description="Pentraxin (PTX)" evidence="7">
    <location>
        <begin position="30"/>
        <end position="241"/>
    </location>
</feature>
<dbReference type="Proteomes" id="UP000694941">
    <property type="component" value="Unplaced"/>
</dbReference>
<feature type="chain" id="PRO_5045002743" description="Pentraxin family member" evidence="6">
    <location>
        <begin position="29"/>
        <end position="242"/>
    </location>
</feature>
<dbReference type="PRINTS" id="PR00895">
    <property type="entry name" value="PENTAXIN"/>
</dbReference>
<evidence type="ECO:0000256" key="3">
    <source>
        <dbReference type="ARBA" id="ARBA00023157"/>
    </source>
</evidence>
<name>A0ABM1BF01_LIMPO</name>
<comment type="similarity">
    <text evidence="6">Belongs to the pentraxin family.</text>
</comment>
<comment type="caution">
    <text evidence="5">Lacks conserved residue(s) required for the propagation of feature annotation.</text>
</comment>
<keyword evidence="3" id="KW-1015">Disulfide bond</keyword>
<evidence type="ECO:0000256" key="2">
    <source>
        <dbReference type="ARBA" id="ARBA00022837"/>
    </source>
</evidence>
<keyword evidence="8" id="KW-1185">Reference proteome</keyword>
<keyword evidence="2 6" id="KW-0106">Calcium</keyword>
<keyword evidence="1 6" id="KW-0479">Metal-binding</keyword>
<evidence type="ECO:0000313" key="9">
    <source>
        <dbReference type="RefSeq" id="XP_013780657.1"/>
    </source>
</evidence>
<dbReference type="PANTHER" id="PTHR19277">
    <property type="entry name" value="PENTRAXIN"/>
    <property type="match status" value="1"/>
</dbReference>
<dbReference type="SUPFAM" id="SSF49899">
    <property type="entry name" value="Concanavalin A-like lectins/glucanases"/>
    <property type="match status" value="1"/>
</dbReference>
<comment type="cofactor">
    <cofactor evidence="6">
        <name>Ca(2+)</name>
        <dbReference type="ChEBI" id="CHEBI:29108"/>
    </cofactor>
    <text evidence="6">Binds 2 calcium ions per subunit.</text>
</comment>
<evidence type="ECO:0000256" key="6">
    <source>
        <dbReference type="RuleBase" id="RU362112"/>
    </source>
</evidence>
<dbReference type="GeneID" id="106465014"/>
<evidence type="ECO:0000313" key="8">
    <source>
        <dbReference type="Proteomes" id="UP000694941"/>
    </source>
</evidence>
<comment type="subunit">
    <text evidence="6">Homopentamer. Pentaxin (or pentraxin) have a discoid arrangement of 5 non-covalently bound subunits.</text>
</comment>
<comment type="subcellular location">
    <subcellularLocation>
        <location evidence="6">Secreted</location>
    </subcellularLocation>
</comment>
<feature type="signal peptide" evidence="6">
    <location>
        <begin position="1"/>
        <end position="28"/>
    </location>
</feature>
<protein>
    <recommendedName>
        <fullName evidence="6">Pentraxin family member</fullName>
    </recommendedName>
</protein>
<accession>A0ABM1BF01</accession>
<dbReference type="PROSITE" id="PS51828">
    <property type="entry name" value="PTX_2"/>
    <property type="match status" value="1"/>
</dbReference>
<dbReference type="SMART" id="SM00159">
    <property type="entry name" value="PTX"/>
    <property type="match status" value="1"/>
</dbReference>
<dbReference type="Gene3D" id="2.60.120.200">
    <property type="match status" value="1"/>
</dbReference>
<dbReference type="InterPro" id="IPR051360">
    <property type="entry name" value="Neuronal_Pentraxin_Related"/>
</dbReference>
<gene>
    <name evidence="9" type="primary">LOC106465014</name>
</gene>
<keyword evidence="4" id="KW-0325">Glycoprotein</keyword>
<evidence type="ECO:0000256" key="1">
    <source>
        <dbReference type="ARBA" id="ARBA00022723"/>
    </source>
</evidence>
<dbReference type="RefSeq" id="XP_013780657.1">
    <property type="nucleotide sequence ID" value="XM_013925203.2"/>
</dbReference>
<dbReference type="PANTHER" id="PTHR19277:SF161">
    <property type="entry name" value="LAMININ G DOMAIN-CONTAINING PROTEIN"/>
    <property type="match status" value="1"/>
</dbReference>
<evidence type="ECO:0000259" key="7">
    <source>
        <dbReference type="PROSITE" id="PS51828"/>
    </source>
</evidence>
<evidence type="ECO:0000256" key="5">
    <source>
        <dbReference type="PROSITE-ProRule" id="PRU01172"/>
    </source>
</evidence>
<evidence type="ECO:0000256" key="4">
    <source>
        <dbReference type="ARBA" id="ARBA00023180"/>
    </source>
</evidence>
<dbReference type="InterPro" id="IPR013320">
    <property type="entry name" value="ConA-like_dom_sf"/>
</dbReference>
<proteinExistence type="inferred from homology"/>
<sequence>MRSSHLPSCKVAIVFTLFWLLSTSLKEGEISSCIIFPPSTTTSFPRLVMVETLPTLQEFTLCYWFKIHRLDKRLHIFSYAHDAQSNEILTYVDVENVIGFYVSGTPELQVQCPYYLRIGKWHHVCYVWSSWEGQATLVVDSFGCHGNKTGMHKGGTVRSGGALVLGQDQDKVGGGFDPKQNMEGRLSELHLWDSALNSEQILRLSRCTDISERSIYGNLIRWEKTPFQFYDGVVLSPNNICA</sequence>
<keyword evidence="6" id="KW-0732">Signal</keyword>